<dbReference type="RefSeq" id="WP_118248907.1">
    <property type="nucleotide sequence ID" value="NZ_CACRTL010000034.1"/>
</dbReference>
<name>A0A6N3E4A1_9FIRM</name>
<feature type="transmembrane region" description="Helical" evidence="1">
    <location>
        <begin position="579"/>
        <end position="600"/>
    </location>
</feature>
<dbReference type="Pfam" id="PF09913">
    <property type="entry name" value="DUF2142"/>
    <property type="match status" value="1"/>
</dbReference>
<evidence type="ECO:0000256" key="1">
    <source>
        <dbReference type="SAM" id="Phobius"/>
    </source>
</evidence>
<feature type="transmembrane region" description="Helical" evidence="1">
    <location>
        <begin position="350"/>
        <end position="371"/>
    </location>
</feature>
<keyword evidence="1" id="KW-0472">Membrane</keyword>
<keyword evidence="1" id="KW-0812">Transmembrane</keyword>
<feature type="transmembrane region" description="Helical" evidence="1">
    <location>
        <begin position="469"/>
        <end position="487"/>
    </location>
</feature>
<feature type="transmembrane region" description="Helical" evidence="1">
    <location>
        <begin position="641"/>
        <end position="659"/>
    </location>
</feature>
<evidence type="ECO:0000313" key="2">
    <source>
        <dbReference type="EMBL" id="VYU34519.1"/>
    </source>
</evidence>
<protein>
    <recommendedName>
        <fullName evidence="3">DUF2142 domain-containing protein</fullName>
    </recommendedName>
</protein>
<feature type="transmembrane region" description="Helical" evidence="1">
    <location>
        <begin position="542"/>
        <end position="567"/>
    </location>
</feature>
<evidence type="ECO:0008006" key="3">
    <source>
        <dbReference type="Google" id="ProtNLM"/>
    </source>
</evidence>
<gene>
    <name evidence="2" type="ORF">CRLFYP8_00401</name>
</gene>
<reference evidence="2" key="1">
    <citation type="submission" date="2019-11" db="EMBL/GenBank/DDBJ databases">
        <authorList>
            <person name="Feng L."/>
        </authorList>
    </citation>
    <scope>NUCLEOTIDE SEQUENCE</scope>
    <source>
        <strain evidence="2">CramosumLFYP8</strain>
    </source>
</reference>
<feature type="transmembrane region" description="Helical" evidence="1">
    <location>
        <begin position="612"/>
        <end position="629"/>
    </location>
</feature>
<organism evidence="2">
    <name type="scientific">Thomasclavelia ramosa</name>
    <dbReference type="NCBI Taxonomy" id="1547"/>
    <lineage>
        <taxon>Bacteria</taxon>
        <taxon>Bacillati</taxon>
        <taxon>Bacillota</taxon>
        <taxon>Erysipelotrichia</taxon>
        <taxon>Erysipelotrichales</taxon>
        <taxon>Coprobacillaceae</taxon>
        <taxon>Thomasclavelia</taxon>
    </lineage>
</organism>
<dbReference type="EMBL" id="CACRTL010000034">
    <property type="protein sequence ID" value="VYU34519.1"/>
    <property type="molecule type" value="Genomic_DNA"/>
</dbReference>
<accession>A0A6N3E4A1</accession>
<feature type="transmembrane region" description="Helical" evidence="1">
    <location>
        <begin position="431"/>
        <end position="457"/>
    </location>
</feature>
<feature type="transmembrane region" description="Helical" evidence="1">
    <location>
        <begin position="318"/>
        <end position="338"/>
    </location>
</feature>
<feature type="transmembrane region" description="Helical" evidence="1">
    <location>
        <begin position="227"/>
        <end position="245"/>
    </location>
</feature>
<dbReference type="AlphaFoldDB" id="A0A6N3E4A1"/>
<dbReference type="InterPro" id="IPR018674">
    <property type="entry name" value="DUF2142_membrane"/>
</dbReference>
<keyword evidence="1" id="KW-1133">Transmembrane helix</keyword>
<proteinExistence type="predicted"/>
<sequence>MKFKNILSQIFNGLKKISYQWQIYRDKSFASSILKFFPKNFLLVIFLICSFIIIFNEYAANNNSVIYRNNHLYSSNVGAIYKEPIEFSLDRKNVDQDFDILSIKFATYDRINDSDYTLSVMDKNNVVYETNFNTKKFGDNEYEDFYLNDTIDSKRLKDYTVKISPIKTDTSNNITVLCNEENGDIAVAYKVSKSPLNISTFIIIGMIILFFILMKIVNERKIIHEKFLILALIFIAFATILTPPYQVPDERLHYLRTLQLSQYNFSKTPSENLGSREIIVPDNLDDVNYSRAEATDAVTDVGLIGDSMVEGRNIEKRYNSSIGGSAVMVAYLLPSIILRLVDCFTNSPLVLFYTGRLVCLGINFLLTYYAIKLTPKFKNTMLIVALMPMSIQSMISYSYDGLLNACILLFIATCLKMIYDKENKINKRYLSISVIMLFMIISIKLPYALLGVLYFFIPSYKFNNSVKKTASIFIVLFATYLSTLLLSKVMSIGALTTSVVSNSGNEQSNFTYILNNPLEIFSIAKNTFKEKIVFYIDSLVGYFGYFSIKMHTIFQYAYLIMAGGLILTEESNFKKKERIFYFLIVLTVIAGIFGALYFAWSGYQLSYVEGVQGRYFIPLILPTVMIFSFRKKILTIKNSTIFSFIDIILLNYIILLLVYNF</sequence>
<feature type="transmembrane region" description="Helical" evidence="1">
    <location>
        <begin position="402"/>
        <end position="419"/>
    </location>
</feature>
<feature type="transmembrane region" description="Helical" evidence="1">
    <location>
        <begin position="196"/>
        <end position="215"/>
    </location>
</feature>
<feature type="transmembrane region" description="Helical" evidence="1">
    <location>
        <begin position="41"/>
        <end position="60"/>
    </location>
</feature>